<evidence type="ECO:0000256" key="1">
    <source>
        <dbReference type="SAM" id="MobiDB-lite"/>
    </source>
</evidence>
<proteinExistence type="predicted"/>
<keyword evidence="2" id="KW-0812">Transmembrane</keyword>
<feature type="domain" description="DUF7322" evidence="3">
    <location>
        <begin position="89"/>
        <end position="148"/>
    </location>
</feature>
<evidence type="ECO:0000259" key="3">
    <source>
        <dbReference type="Pfam" id="PF24008"/>
    </source>
</evidence>
<feature type="transmembrane region" description="Helical" evidence="2">
    <location>
        <begin position="99"/>
        <end position="119"/>
    </location>
</feature>
<keyword evidence="2" id="KW-0472">Membrane</keyword>
<gene>
    <name evidence="4" type="ORF">EA462_08910</name>
</gene>
<dbReference type="Proteomes" id="UP000273828">
    <property type="component" value="Unassembled WGS sequence"/>
</dbReference>
<dbReference type="AlphaFoldDB" id="A0A3N6LPL7"/>
<dbReference type="EMBL" id="REFY01000003">
    <property type="protein sequence ID" value="RQG90107.1"/>
    <property type="molecule type" value="Genomic_DNA"/>
</dbReference>
<keyword evidence="5" id="KW-1185">Reference proteome</keyword>
<accession>A0A3N6LPL7</accession>
<feature type="transmembrane region" description="Helical" evidence="2">
    <location>
        <begin position="125"/>
        <end position="144"/>
    </location>
</feature>
<evidence type="ECO:0000313" key="4">
    <source>
        <dbReference type="EMBL" id="RQG90107.1"/>
    </source>
</evidence>
<evidence type="ECO:0000256" key="2">
    <source>
        <dbReference type="SAM" id="Phobius"/>
    </source>
</evidence>
<sequence length="167" mass="18383">MRSETTSRARVERERFFVLPVDYSRVAPDRAENEPEEYDPEAEFRDPDSDSITIPRVPTEDAGSTLRADLAAEFGNGTPEIPDSLPEPSEVPADLRRTFWVIVLVVNAAVLAVSLGLILSLFNGLSTHGIALVVGGVVLFALAVRRYHNYQAANDTSEQIPDESERS</sequence>
<protein>
    <recommendedName>
        <fullName evidence="3">DUF7322 domain-containing protein</fullName>
    </recommendedName>
</protein>
<feature type="region of interest" description="Disordered" evidence="1">
    <location>
        <begin position="27"/>
        <end position="62"/>
    </location>
</feature>
<comment type="caution">
    <text evidence="4">The sequence shown here is derived from an EMBL/GenBank/DDBJ whole genome shotgun (WGS) entry which is preliminary data.</text>
</comment>
<dbReference type="OrthoDB" id="330633at2157"/>
<dbReference type="InterPro" id="IPR055746">
    <property type="entry name" value="DUF7322"/>
</dbReference>
<name>A0A3N6LPL7_9EURY</name>
<dbReference type="Pfam" id="PF24008">
    <property type="entry name" value="DUF7322"/>
    <property type="match status" value="1"/>
</dbReference>
<organism evidence="4 5">
    <name type="scientific">Natrarchaeobius halalkaliphilus</name>
    <dbReference type="NCBI Taxonomy" id="1679091"/>
    <lineage>
        <taxon>Archaea</taxon>
        <taxon>Methanobacteriati</taxon>
        <taxon>Methanobacteriota</taxon>
        <taxon>Stenosarchaea group</taxon>
        <taxon>Halobacteria</taxon>
        <taxon>Halobacteriales</taxon>
        <taxon>Natrialbaceae</taxon>
        <taxon>Natrarchaeobius</taxon>
    </lineage>
</organism>
<keyword evidence="2" id="KW-1133">Transmembrane helix</keyword>
<evidence type="ECO:0000313" key="5">
    <source>
        <dbReference type="Proteomes" id="UP000273828"/>
    </source>
</evidence>
<reference evidence="4 5" key="1">
    <citation type="submission" date="2018-10" db="EMBL/GenBank/DDBJ databases">
        <title>Natrarchaeobius chitinivorans gen. nov., sp. nov., and Natrarchaeobius haloalkaliphilus sp. nov., alkaliphilic, chitin-utilizing haloarchaea from hypersaline alkaline lakes.</title>
        <authorList>
            <person name="Sorokin D.Y."/>
            <person name="Elcheninov A.G."/>
            <person name="Kostrikina N.A."/>
            <person name="Bale N.J."/>
            <person name="Sinninghe Damste J.S."/>
            <person name="Khijniak T.V."/>
            <person name="Kublanov I.V."/>
            <person name="Toshchakov S.V."/>
        </authorList>
    </citation>
    <scope>NUCLEOTIDE SEQUENCE [LARGE SCALE GENOMIC DNA]</scope>
    <source>
        <strain evidence="4 5">AArcht-Sl</strain>
    </source>
</reference>